<proteinExistence type="predicted"/>
<reference evidence="2" key="1">
    <citation type="journal article" date="2017" name="Science">
        <title>Giant viruses with an expanded complement of translation system components.</title>
        <authorList>
            <person name="Schulz F."/>
            <person name="Yutin N."/>
            <person name="Ivanova N.N."/>
            <person name="Ortega D.R."/>
            <person name="Lee T.K."/>
            <person name="Vierheilig J."/>
            <person name="Daims H."/>
            <person name="Horn M."/>
            <person name="Wagner M."/>
            <person name="Jensen G.J."/>
            <person name="Kyrpides N.C."/>
            <person name="Koonin E.V."/>
            <person name="Woyke T."/>
        </authorList>
    </citation>
    <scope>NUCLEOTIDE SEQUENCE</scope>
    <source>
        <strain evidence="2">KNV1</strain>
    </source>
</reference>
<evidence type="ECO:0000313" key="2">
    <source>
        <dbReference type="EMBL" id="ARF12648.1"/>
    </source>
</evidence>
<name>A0A1V0SLZ6_9VIRU</name>
<feature type="coiled-coil region" evidence="1">
    <location>
        <begin position="48"/>
        <end position="75"/>
    </location>
</feature>
<accession>A0A1V0SLZ6</accession>
<dbReference type="EMBL" id="KY684119">
    <property type="protein sequence ID" value="ARF12648.1"/>
    <property type="molecule type" value="Genomic_DNA"/>
</dbReference>
<evidence type="ECO:0000256" key="1">
    <source>
        <dbReference type="SAM" id="Coils"/>
    </source>
</evidence>
<protein>
    <submittedName>
        <fullName evidence="2">Uncharacterized protein</fullName>
    </submittedName>
</protein>
<gene>
    <name evidence="2" type="ORF">Klosneuvirus_12_5</name>
</gene>
<sequence length="77" mass="9249">MSSDKMDKINHISKYQKYKSTYTTYHNCECGGRYTLNSKHNHLKSKKHQQYLTIMNEKDKEIQELKNKLNVIKENLI</sequence>
<organism evidence="2">
    <name type="scientific">Klosneuvirus KNV1</name>
    <dbReference type="NCBI Taxonomy" id="1977640"/>
    <lineage>
        <taxon>Viruses</taxon>
        <taxon>Varidnaviria</taxon>
        <taxon>Bamfordvirae</taxon>
        <taxon>Nucleocytoviricota</taxon>
        <taxon>Megaviricetes</taxon>
        <taxon>Imitervirales</taxon>
        <taxon>Mimiviridae</taxon>
        <taxon>Klosneuvirinae</taxon>
        <taxon>Klosneuvirus</taxon>
    </lineage>
</organism>
<keyword evidence="1" id="KW-0175">Coiled coil</keyword>